<evidence type="ECO:0000256" key="6">
    <source>
        <dbReference type="ARBA" id="ARBA00022833"/>
    </source>
</evidence>
<organism evidence="9 10">
    <name type="scientific">Merluccius polli</name>
    <name type="common">Benguela hake</name>
    <name type="synonym">Merluccius cadenati</name>
    <dbReference type="NCBI Taxonomy" id="89951"/>
    <lineage>
        <taxon>Eukaryota</taxon>
        <taxon>Metazoa</taxon>
        <taxon>Chordata</taxon>
        <taxon>Craniata</taxon>
        <taxon>Vertebrata</taxon>
        <taxon>Euteleostomi</taxon>
        <taxon>Actinopterygii</taxon>
        <taxon>Neopterygii</taxon>
        <taxon>Teleostei</taxon>
        <taxon>Neoteleostei</taxon>
        <taxon>Acanthomorphata</taxon>
        <taxon>Zeiogadaria</taxon>
        <taxon>Gadariae</taxon>
        <taxon>Gadiformes</taxon>
        <taxon>Gadoidei</taxon>
        <taxon>Merlucciidae</taxon>
        <taxon>Merluccius</taxon>
    </lineage>
</organism>
<dbReference type="InterPro" id="IPR019786">
    <property type="entry name" value="Zinc_finger_PHD-type_CS"/>
</dbReference>
<dbReference type="InterPro" id="IPR019787">
    <property type="entry name" value="Znf_PHD-finger"/>
</dbReference>
<evidence type="ECO:0000256" key="5">
    <source>
        <dbReference type="ARBA" id="ARBA00022801"/>
    </source>
</evidence>
<comment type="caution">
    <text evidence="9">The sequence shown here is derived from an EMBL/GenBank/DDBJ whole genome shotgun (WGS) entry which is preliminary data.</text>
</comment>
<dbReference type="InterPro" id="IPR003653">
    <property type="entry name" value="Peptidase_C48_C"/>
</dbReference>
<dbReference type="SUPFAM" id="SSF57903">
    <property type="entry name" value="FYVE/PHD zinc finger"/>
    <property type="match status" value="1"/>
</dbReference>
<dbReference type="InterPro" id="IPR011011">
    <property type="entry name" value="Znf_FYVE_PHD"/>
</dbReference>
<accession>A0AA47P0H6</accession>
<dbReference type="InterPro" id="IPR038765">
    <property type="entry name" value="Papain-like_cys_pep_sf"/>
</dbReference>
<proteinExistence type="inferred from homology"/>
<name>A0AA47P0H6_MERPO</name>
<keyword evidence="5" id="KW-0378">Hydrolase</keyword>
<dbReference type="InterPro" id="IPR013083">
    <property type="entry name" value="Znf_RING/FYVE/PHD"/>
</dbReference>
<evidence type="ECO:0000256" key="4">
    <source>
        <dbReference type="ARBA" id="ARBA00022771"/>
    </source>
</evidence>
<comment type="similarity">
    <text evidence="1">Belongs to the peptidase C48 family.</text>
</comment>
<dbReference type="Pfam" id="PF00628">
    <property type="entry name" value="PHD"/>
    <property type="match status" value="1"/>
</dbReference>
<evidence type="ECO:0000313" key="10">
    <source>
        <dbReference type="Proteomes" id="UP001174136"/>
    </source>
</evidence>
<evidence type="ECO:0000313" key="9">
    <source>
        <dbReference type="EMBL" id="KAK0145836.1"/>
    </source>
</evidence>
<dbReference type="GO" id="GO:0008234">
    <property type="term" value="F:cysteine-type peptidase activity"/>
    <property type="evidence" value="ECO:0007669"/>
    <property type="project" value="InterPro"/>
</dbReference>
<dbReference type="Gene3D" id="3.30.40.10">
    <property type="entry name" value="Zinc/RING finger domain, C3HC4 (zinc finger)"/>
    <property type="match status" value="1"/>
</dbReference>
<dbReference type="PROSITE" id="PS50016">
    <property type="entry name" value="ZF_PHD_2"/>
    <property type="match status" value="1"/>
</dbReference>
<dbReference type="Gene3D" id="3.40.395.10">
    <property type="entry name" value="Adenoviral Proteinase, Chain A"/>
    <property type="match status" value="1"/>
</dbReference>
<keyword evidence="2" id="KW-0645">Protease</keyword>
<dbReference type="EMBL" id="JAOPHQ010002731">
    <property type="protein sequence ID" value="KAK0145836.1"/>
    <property type="molecule type" value="Genomic_DNA"/>
</dbReference>
<keyword evidence="3" id="KW-0479">Metal-binding</keyword>
<gene>
    <name evidence="9" type="ORF">N1851_015237</name>
</gene>
<dbReference type="GO" id="GO:0006508">
    <property type="term" value="P:proteolysis"/>
    <property type="evidence" value="ECO:0007669"/>
    <property type="project" value="UniProtKB-KW"/>
</dbReference>
<dbReference type="Pfam" id="PF02902">
    <property type="entry name" value="Peptidase_C48"/>
    <property type="match status" value="1"/>
</dbReference>
<dbReference type="SMART" id="SM00249">
    <property type="entry name" value="PHD"/>
    <property type="match status" value="1"/>
</dbReference>
<evidence type="ECO:0000256" key="2">
    <source>
        <dbReference type="ARBA" id="ARBA00022670"/>
    </source>
</evidence>
<feature type="domain" description="PHD-type" evidence="8">
    <location>
        <begin position="57"/>
        <end position="103"/>
    </location>
</feature>
<protein>
    <recommendedName>
        <fullName evidence="8">PHD-type domain-containing protein</fullName>
    </recommendedName>
</protein>
<dbReference type="SUPFAM" id="SSF54001">
    <property type="entry name" value="Cysteine proteinases"/>
    <property type="match status" value="1"/>
</dbReference>
<keyword evidence="10" id="KW-1185">Reference proteome</keyword>
<dbReference type="InterPro" id="IPR001965">
    <property type="entry name" value="Znf_PHD"/>
</dbReference>
<evidence type="ECO:0000256" key="1">
    <source>
        <dbReference type="ARBA" id="ARBA00005234"/>
    </source>
</evidence>
<dbReference type="PROSITE" id="PS01359">
    <property type="entry name" value="ZF_PHD_1"/>
    <property type="match status" value="1"/>
</dbReference>
<dbReference type="AlphaFoldDB" id="A0AA47P0H6"/>
<evidence type="ECO:0000259" key="8">
    <source>
        <dbReference type="PROSITE" id="PS50016"/>
    </source>
</evidence>
<reference evidence="9" key="1">
    <citation type="journal article" date="2023" name="Front. Mar. Sci.">
        <title>A new Merluccius polli reference genome to investigate the effects of global change in West African waters.</title>
        <authorList>
            <person name="Mateo J.L."/>
            <person name="Blanco-Fernandez C."/>
            <person name="Garcia-Vazquez E."/>
            <person name="Machado-Schiaffino G."/>
        </authorList>
    </citation>
    <scope>NUCLEOTIDE SEQUENCE</scope>
    <source>
        <strain evidence="9">C29</strain>
        <tissue evidence="9">Fin</tissue>
    </source>
</reference>
<sequence>MTHPIQQDATSCGAYALKFAECILGGFPLEFDNSTSGVNTIREHIAVSLLENTDDLSDLCHSCGEQQGDTLWIGCDICPRWYHKSCVKYPHRGRRKYICVACK</sequence>
<dbReference type="GO" id="GO:0008270">
    <property type="term" value="F:zinc ion binding"/>
    <property type="evidence" value="ECO:0007669"/>
    <property type="project" value="UniProtKB-KW"/>
</dbReference>
<keyword evidence="4 7" id="KW-0863">Zinc-finger</keyword>
<keyword evidence="6" id="KW-0862">Zinc</keyword>
<evidence type="ECO:0000256" key="3">
    <source>
        <dbReference type="ARBA" id="ARBA00022723"/>
    </source>
</evidence>
<dbReference type="Proteomes" id="UP001174136">
    <property type="component" value="Unassembled WGS sequence"/>
</dbReference>
<evidence type="ECO:0000256" key="7">
    <source>
        <dbReference type="PROSITE-ProRule" id="PRU00146"/>
    </source>
</evidence>